<keyword evidence="3" id="KW-1185">Reference proteome</keyword>
<organism evidence="2 3">
    <name type="scientific">Parelaphostrongylus tenuis</name>
    <name type="common">Meningeal worm</name>
    <dbReference type="NCBI Taxonomy" id="148309"/>
    <lineage>
        <taxon>Eukaryota</taxon>
        <taxon>Metazoa</taxon>
        <taxon>Ecdysozoa</taxon>
        <taxon>Nematoda</taxon>
        <taxon>Chromadorea</taxon>
        <taxon>Rhabditida</taxon>
        <taxon>Rhabditina</taxon>
        <taxon>Rhabditomorpha</taxon>
        <taxon>Strongyloidea</taxon>
        <taxon>Metastrongylidae</taxon>
        <taxon>Parelaphostrongylus</taxon>
    </lineage>
</organism>
<evidence type="ECO:0000313" key="2">
    <source>
        <dbReference type="EMBL" id="KAJ1350717.1"/>
    </source>
</evidence>
<proteinExistence type="predicted"/>
<gene>
    <name evidence="2" type="ORF">KIN20_006583</name>
</gene>
<evidence type="ECO:0000256" key="1">
    <source>
        <dbReference type="SAM" id="MobiDB-lite"/>
    </source>
</evidence>
<protein>
    <submittedName>
        <fullName evidence="2">Uncharacterized protein</fullName>
    </submittedName>
</protein>
<accession>A0AAD5M1Z0</accession>
<reference evidence="2" key="1">
    <citation type="submission" date="2021-06" db="EMBL/GenBank/DDBJ databases">
        <title>Parelaphostrongylus tenuis whole genome reference sequence.</title>
        <authorList>
            <person name="Garwood T.J."/>
            <person name="Larsen P.A."/>
            <person name="Fountain-Jones N.M."/>
            <person name="Garbe J.R."/>
            <person name="Macchietto M.G."/>
            <person name="Kania S.A."/>
            <person name="Gerhold R.W."/>
            <person name="Richards J.E."/>
            <person name="Wolf T.M."/>
        </authorList>
    </citation>
    <scope>NUCLEOTIDE SEQUENCE</scope>
    <source>
        <strain evidence="2">MNPRO001-30</strain>
        <tissue evidence="2">Meninges</tissue>
    </source>
</reference>
<comment type="caution">
    <text evidence="2">The sequence shown here is derived from an EMBL/GenBank/DDBJ whole genome shotgun (WGS) entry which is preliminary data.</text>
</comment>
<dbReference type="AlphaFoldDB" id="A0AAD5M1Z0"/>
<dbReference type="EMBL" id="JAHQIW010000938">
    <property type="protein sequence ID" value="KAJ1350717.1"/>
    <property type="molecule type" value="Genomic_DNA"/>
</dbReference>
<feature type="region of interest" description="Disordered" evidence="1">
    <location>
        <begin position="56"/>
        <end position="78"/>
    </location>
</feature>
<dbReference type="Proteomes" id="UP001196413">
    <property type="component" value="Unassembled WGS sequence"/>
</dbReference>
<evidence type="ECO:0000313" key="3">
    <source>
        <dbReference type="Proteomes" id="UP001196413"/>
    </source>
</evidence>
<sequence>MVVVNHWVDFGGIATPNSSSSSNSIPPLRPGPEFNAFVSCDINAILNRKPRLEEQESNRRLASIQISGLTSGRADDIQ</sequence>
<name>A0AAD5M1Z0_PARTN</name>